<evidence type="ECO:0000256" key="3">
    <source>
        <dbReference type="ARBA" id="ARBA00022448"/>
    </source>
</evidence>
<dbReference type="Proteomes" id="UP000478183">
    <property type="component" value="Unassembled WGS sequence"/>
</dbReference>
<proteinExistence type="inferred from homology"/>
<dbReference type="PANTHER" id="PTHR30269:SF32">
    <property type="entry name" value="MEMBRANE TRANSPORTER PROTEIN-RELATED"/>
    <property type="match status" value="1"/>
</dbReference>
<dbReference type="AlphaFoldDB" id="A0A6L6J7V9"/>
<accession>A0A6L6J7V9</accession>
<comment type="subcellular location">
    <subcellularLocation>
        <location evidence="1 8">Cell membrane</location>
        <topology evidence="1 8">Multi-pass membrane protein</topology>
    </subcellularLocation>
</comment>
<dbReference type="Pfam" id="PF01925">
    <property type="entry name" value="TauE"/>
    <property type="match status" value="1"/>
</dbReference>
<dbReference type="InterPro" id="IPR052017">
    <property type="entry name" value="TSUP"/>
</dbReference>
<keyword evidence="5 8" id="KW-0812">Transmembrane</keyword>
<evidence type="ECO:0000256" key="1">
    <source>
        <dbReference type="ARBA" id="ARBA00004651"/>
    </source>
</evidence>
<evidence type="ECO:0000256" key="7">
    <source>
        <dbReference type="ARBA" id="ARBA00023136"/>
    </source>
</evidence>
<feature type="transmembrane region" description="Helical" evidence="8">
    <location>
        <begin position="201"/>
        <end position="221"/>
    </location>
</feature>
<dbReference type="PANTHER" id="PTHR30269">
    <property type="entry name" value="TRANSMEMBRANE PROTEIN YFCA"/>
    <property type="match status" value="1"/>
</dbReference>
<evidence type="ECO:0000256" key="4">
    <source>
        <dbReference type="ARBA" id="ARBA00022475"/>
    </source>
</evidence>
<sequence length="257" mass="28052">MFGIDPTLFWISIAITLFSGFVKGAIGFAMPMIMMSALGSFLTAQQALAAVILPVLVTNIRQMLRQGLGPAWQATWAYRWHIGMVVLFIPISAAFATRVPQWVMYALLGLPITFFALWQLAGKSLAIPIHHRRRVEIVTGIIGGLYGGISGIWGPPLIVYLLSIRAPKDEQMRVQGVVFFIGAAILTVSHLFSGVLNAQTLPLSAIMVIPALVGMGLGYLAHDRLDVAQFRRWTLVLLVATGFNLVRRALELFGGPV</sequence>
<keyword evidence="6 8" id="KW-1133">Transmembrane helix</keyword>
<keyword evidence="10" id="KW-1185">Reference proteome</keyword>
<evidence type="ECO:0000313" key="10">
    <source>
        <dbReference type="Proteomes" id="UP000478183"/>
    </source>
</evidence>
<name>A0A6L6J7V9_9RHOB</name>
<dbReference type="GO" id="GO:0005886">
    <property type="term" value="C:plasma membrane"/>
    <property type="evidence" value="ECO:0007669"/>
    <property type="project" value="UniProtKB-SubCell"/>
</dbReference>
<protein>
    <recommendedName>
        <fullName evidence="8">Probable membrane transporter protein</fullName>
    </recommendedName>
</protein>
<evidence type="ECO:0000256" key="5">
    <source>
        <dbReference type="ARBA" id="ARBA00022692"/>
    </source>
</evidence>
<reference evidence="9 10" key="1">
    <citation type="submission" date="2019-11" db="EMBL/GenBank/DDBJ databases">
        <authorList>
            <person name="Dong K."/>
        </authorList>
    </citation>
    <scope>NUCLEOTIDE SEQUENCE [LARGE SCALE GENOMIC DNA]</scope>
    <source>
        <strain evidence="9 10">NBRC 111993</strain>
    </source>
</reference>
<feature type="transmembrane region" description="Helical" evidence="8">
    <location>
        <begin position="38"/>
        <end position="57"/>
    </location>
</feature>
<evidence type="ECO:0000256" key="6">
    <source>
        <dbReference type="ARBA" id="ARBA00022989"/>
    </source>
</evidence>
<dbReference type="RefSeq" id="WP_155094643.1">
    <property type="nucleotide sequence ID" value="NZ_WMIE01000002.1"/>
</dbReference>
<feature type="transmembrane region" description="Helical" evidence="8">
    <location>
        <begin position="141"/>
        <end position="162"/>
    </location>
</feature>
<organism evidence="9 10">
    <name type="scientific">Paracoccus aestuariivivens</name>
    <dbReference type="NCBI Taxonomy" id="1820333"/>
    <lineage>
        <taxon>Bacteria</taxon>
        <taxon>Pseudomonadati</taxon>
        <taxon>Pseudomonadota</taxon>
        <taxon>Alphaproteobacteria</taxon>
        <taxon>Rhodobacterales</taxon>
        <taxon>Paracoccaceae</taxon>
        <taxon>Paracoccus</taxon>
    </lineage>
</organism>
<dbReference type="InterPro" id="IPR002781">
    <property type="entry name" value="TM_pro_TauE-like"/>
</dbReference>
<feature type="transmembrane region" description="Helical" evidence="8">
    <location>
        <begin position="102"/>
        <end position="121"/>
    </location>
</feature>
<comment type="caution">
    <text evidence="9">The sequence shown here is derived from an EMBL/GenBank/DDBJ whole genome shotgun (WGS) entry which is preliminary data.</text>
</comment>
<evidence type="ECO:0000256" key="8">
    <source>
        <dbReference type="RuleBase" id="RU363041"/>
    </source>
</evidence>
<evidence type="ECO:0000256" key="2">
    <source>
        <dbReference type="ARBA" id="ARBA00009142"/>
    </source>
</evidence>
<keyword evidence="7 8" id="KW-0472">Membrane</keyword>
<keyword evidence="4 8" id="KW-1003">Cell membrane</keyword>
<feature type="transmembrane region" description="Helical" evidence="8">
    <location>
        <begin position="77"/>
        <end position="95"/>
    </location>
</feature>
<feature type="transmembrane region" description="Helical" evidence="8">
    <location>
        <begin position="174"/>
        <end position="195"/>
    </location>
</feature>
<keyword evidence="3" id="KW-0813">Transport</keyword>
<dbReference type="EMBL" id="WMIE01000002">
    <property type="protein sequence ID" value="MTH77258.1"/>
    <property type="molecule type" value="Genomic_DNA"/>
</dbReference>
<evidence type="ECO:0000313" key="9">
    <source>
        <dbReference type="EMBL" id="MTH77258.1"/>
    </source>
</evidence>
<gene>
    <name evidence="9" type="ORF">GL286_05920</name>
</gene>
<comment type="similarity">
    <text evidence="2 8">Belongs to the 4-toluene sulfonate uptake permease (TSUP) (TC 2.A.102) family.</text>
</comment>
<dbReference type="OrthoDB" id="9800873at2"/>
<feature type="transmembrane region" description="Helical" evidence="8">
    <location>
        <begin position="6"/>
        <end position="26"/>
    </location>
</feature>